<keyword evidence="4 7" id="KW-1133">Transmembrane helix</keyword>
<dbReference type="RefSeq" id="WP_047783620.1">
    <property type="nucleotide sequence ID" value="NZ_JZWI01000006.1"/>
</dbReference>
<keyword evidence="7" id="KW-0285">Flavoprotein</keyword>
<feature type="region of interest" description="Disordered" evidence="8">
    <location>
        <begin position="202"/>
        <end position="222"/>
    </location>
</feature>
<feature type="transmembrane region" description="Helical" evidence="7">
    <location>
        <begin position="117"/>
        <end position="137"/>
    </location>
</feature>
<feature type="transmembrane region" description="Helical" evidence="7">
    <location>
        <begin position="149"/>
        <end position="167"/>
    </location>
</feature>
<feature type="compositionally biased region" description="Low complexity" evidence="8">
    <location>
        <begin position="211"/>
        <end position="222"/>
    </location>
</feature>
<feature type="transmembrane region" description="Helical" evidence="7">
    <location>
        <begin position="49"/>
        <end position="67"/>
    </location>
</feature>
<dbReference type="GO" id="GO:0046872">
    <property type="term" value="F:metal ion binding"/>
    <property type="evidence" value="ECO:0007669"/>
    <property type="project" value="UniProtKB-KW"/>
</dbReference>
<comment type="subcellular location">
    <subcellularLocation>
        <location evidence="7">Cell membrane</location>
        <topology evidence="7">Multi-pass membrane protein</topology>
    </subcellularLocation>
    <subcellularLocation>
        <location evidence="1">Membrane</location>
        <topology evidence="1">Multi-pass membrane protein</topology>
    </subcellularLocation>
</comment>
<dbReference type="PATRIC" id="fig|34073.19.peg.1119"/>
<feature type="transmembrane region" description="Helical" evidence="7">
    <location>
        <begin position="173"/>
        <end position="193"/>
    </location>
</feature>
<evidence type="ECO:0000313" key="11">
    <source>
        <dbReference type="Proteomes" id="UP000035170"/>
    </source>
</evidence>
<keyword evidence="6 7" id="KW-0472">Membrane</keyword>
<dbReference type="Proteomes" id="UP000035170">
    <property type="component" value="Unassembled WGS sequence"/>
</dbReference>
<keyword evidence="7" id="KW-1003">Cell membrane</keyword>
<comment type="cofactor">
    <cofactor evidence="7">
        <name>heme b</name>
        <dbReference type="ChEBI" id="CHEBI:60344"/>
    </cofactor>
    <text evidence="7">Binds 1 heme b (iron(II)-protoporphyrin IX) group per subunit.</text>
</comment>
<accession>A0A0H2M5G2</accession>
<evidence type="ECO:0000256" key="7">
    <source>
        <dbReference type="HAMAP-Rule" id="MF_01207"/>
    </source>
</evidence>
<gene>
    <name evidence="10" type="primary">yedZ</name>
    <name evidence="7" type="synonym">msrQ</name>
    <name evidence="10" type="ORF">VPARA_11010</name>
</gene>
<evidence type="ECO:0000256" key="2">
    <source>
        <dbReference type="ARBA" id="ARBA00022448"/>
    </source>
</evidence>
<evidence type="ECO:0000256" key="3">
    <source>
        <dbReference type="ARBA" id="ARBA00022692"/>
    </source>
</evidence>
<keyword evidence="3 7" id="KW-0812">Transmembrane</keyword>
<dbReference type="GO" id="GO:0030091">
    <property type="term" value="P:protein repair"/>
    <property type="evidence" value="ECO:0007669"/>
    <property type="project" value="UniProtKB-UniRule"/>
</dbReference>
<dbReference type="AlphaFoldDB" id="A0A0H2M5G2"/>
<sequence>MNKLLMHPAAKPVIFLLCLLPFARLTYGAFTDGLGANPAEFLIRATGDWTLRFICIVLAVTPLRVMAKANALARFRRMLGLFAYFYVVLHLLCYSWFDMGFEWADIAKDIAKRPFILVGFSAFLLLTPLAATSFNRAIKAMGAKRWQMLHRLVYSIAGLGLLHFFWMRAGKNNFAEVFVYAAIIALLLGWRVWNYASKRKPKLSAGMRGGSSSEKSLRSSTG</sequence>
<evidence type="ECO:0000256" key="8">
    <source>
        <dbReference type="SAM" id="MobiDB-lite"/>
    </source>
</evidence>
<feature type="transmembrane region" description="Helical" evidence="7">
    <location>
        <begin position="79"/>
        <end position="97"/>
    </location>
</feature>
<comment type="subunit">
    <text evidence="7">Heterodimer of a catalytic subunit (MsrP) and a heme-binding subunit (MsrQ).</text>
</comment>
<keyword evidence="5 7" id="KW-0408">Iron</keyword>
<comment type="cofactor">
    <cofactor evidence="7">
        <name>FMN</name>
        <dbReference type="ChEBI" id="CHEBI:58210"/>
    </cofactor>
    <text evidence="7">Binds 1 FMN per subunit.</text>
</comment>
<dbReference type="Pfam" id="PF01794">
    <property type="entry name" value="Ferric_reduct"/>
    <property type="match status" value="1"/>
</dbReference>
<dbReference type="HAMAP" id="MF_01207">
    <property type="entry name" value="MsrQ"/>
    <property type="match status" value="1"/>
</dbReference>
<dbReference type="GO" id="GO:0020037">
    <property type="term" value="F:heme binding"/>
    <property type="evidence" value="ECO:0007669"/>
    <property type="project" value="UniProtKB-UniRule"/>
</dbReference>
<comment type="function">
    <text evidence="7">Part of the MsrPQ system that repairs oxidized periplasmic proteins containing methionine sulfoxide residues (Met-O), using respiratory chain electrons. Thus protects these proteins from oxidative-stress damage caused by reactive species of oxygen and chlorine generated by the host defense mechanisms. MsrPQ is essential for the maintenance of envelope integrity under bleach stress, rescuing a wide series of structurally unrelated periplasmic proteins from methionine oxidation. MsrQ provides electrons for reduction to the reductase catalytic subunit MsrP, using the quinone pool of the respiratory chain.</text>
</comment>
<dbReference type="PANTHER" id="PTHR36964">
    <property type="entry name" value="PROTEIN-METHIONINE-SULFOXIDE REDUCTASE HEME-BINDING SUBUNIT MSRQ"/>
    <property type="match status" value="1"/>
</dbReference>
<dbReference type="GO" id="GO:0016679">
    <property type="term" value="F:oxidoreductase activity, acting on diphenols and related substances as donors"/>
    <property type="evidence" value="ECO:0007669"/>
    <property type="project" value="TreeGrafter"/>
</dbReference>
<organism evidence="10 11">
    <name type="scientific">Variovorax paradoxus</name>
    <dbReference type="NCBI Taxonomy" id="34073"/>
    <lineage>
        <taxon>Bacteria</taxon>
        <taxon>Pseudomonadati</taxon>
        <taxon>Pseudomonadota</taxon>
        <taxon>Betaproteobacteria</taxon>
        <taxon>Burkholderiales</taxon>
        <taxon>Comamonadaceae</taxon>
        <taxon>Variovorax</taxon>
    </lineage>
</organism>
<dbReference type="InterPro" id="IPR013130">
    <property type="entry name" value="Fe3_Rdtase_TM_dom"/>
</dbReference>
<evidence type="ECO:0000259" key="9">
    <source>
        <dbReference type="Pfam" id="PF01794"/>
    </source>
</evidence>
<comment type="similarity">
    <text evidence="7">Belongs to the MsrQ family.</text>
</comment>
<evidence type="ECO:0000256" key="6">
    <source>
        <dbReference type="ARBA" id="ARBA00023136"/>
    </source>
</evidence>
<keyword evidence="7" id="KW-0349">Heme</keyword>
<protein>
    <recommendedName>
        <fullName evidence="7">Protein-methionine-sulfoxide reductase heme-binding subunit MsrQ</fullName>
    </recommendedName>
    <alternativeName>
        <fullName evidence="7">Flavocytochrome MsrQ</fullName>
    </alternativeName>
</protein>
<keyword evidence="7" id="KW-0288">FMN</keyword>
<keyword evidence="11" id="KW-1185">Reference proteome</keyword>
<proteinExistence type="inferred from homology"/>
<comment type="caution">
    <text evidence="10">The sequence shown here is derived from an EMBL/GenBank/DDBJ whole genome shotgun (WGS) entry which is preliminary data.</text>
</comment>
<dbReference type="GO" id="GO:0010181">
    <property type="term" value="F:FMN binding"/>
    <property type="evidence" value="ECO:0007669"/>
    <property type="project" value="UniProtKB-UniRule"/>
</dbReference>
<evidence type="ECO:0000256" key="1">
    <source>
        <dbReference type="ARBA" id="ARBA00004141"/>
    </source>
</evidence>
<feature type="domain" description="Ferric oxidoreductase" evidence="9">
    <location>
        <begin position="67"/>
        <end position="159"/>
    </location>
</feature>
<keyword evidence="7" id="KW-0479">Metal-binding</keyword>
<dbReference type="GO" id="GO:0009055">
    <property type="term" value="F:electron transfer activity"/>
    <property type="evidence" value="ECO:0007669"/>
    <property type="project" value="UniProtKB-UniRule"/>
</dbReference>
<name>A0A0H2M5G2_VARPD</name>
<reference evidence="10 11" key="1">
    <citation type="submission" date="2015-03" db="EMBL/GenBank/DDBJ databases">
        <title>Genome sequence of Variovorax paradoxus TBEA6.</title>
        <authorList>
            <person name="Poehlein A."/>
            <person name="Schuldes J."/>
            <person name="Wuebbeler J.H."/>
            <person name="Hiessl S."/>
            <person name="Steinbuechel A."/>
            <person name="Daniel R."/>
        </authorList>
    </citation>
    <scope>NUCLEOTIDE SEQUENCE [LARGE SCALE GENOMIC DNA]</scope>
    <source>
        <strain evidence="10 11">TBEA6</strain>
    </source>
</reference>
<dbReference type="PANTHER" id="PTHR36964:SF1">
    <property type="entry name" value="PROTEIN-METHIONINE-SULFOXIDE REDUCTASE HEME-BINDING SUBUNIT MSRQ"/>
    <property type="match status" value="1"/>
</dbReference>
<keyword evidence="7" id="KW-0249">Electron transport</keyword>
<evidence type="ECO:0000256" key="5">
    <source>
        <dbReference type="ARBA" id="ARBA00023004"/>
    </source>
</evidence>
<dbReference type="EMBL" id="JZWI01000006">
    <property type="protein sequence ID" value="KLN57588.1"/>
    <property type="molecule type" value="Genomic_DNA"/>
</dbReference>
<dbReference type="InterPro" id="IPR022837">
    <property type="entry name" value="MsrQ-like"/>
</dbReference>
<evidence type="ECO:0000313" key="10">
    <source>
        <dbReference type="EMBL" id="KLN57588.1"/>
    </source>
</evidence>
<comment type="caution">
    <text evidence="7">Lacks conserved residue(s) required for the propagation of feature annotation.</text>
</comment>
<dbReference type="GO" id="GO:0005886">
    <property type="term" value="C:plasma membrane"/>
    <property type="evidence" value="ECO:0007669"/>
    <property type="project" value="UniProtKB-SubCell"/>
</dbReference>
<evidence type="ECO:0000256" key="4">
    <source>
        <dbReference type="ARBA" id="ARBA00022989"/>
    </source>
</evidence>
<keyword evidence="2 7" id="KW-0813">Transport</keyword>